<comment type="caution">
    <text evidence="9">The sequence shown here is derived from an EMBL/GenBank/DDBJ whole genome shotgun (WGS) entry which is preliminary data.</text>
</comment>
<evidence type="ECO:0000256" key="8">
    <source>
        <dbReference type="ARBA" id="ARBA00047568"/>
    </source>
</evidence>
<keyword evidence="6" id="KW-0694">RNA-binding</keyword>
<dbReference type="GO" id="GO:0008649">
    <property type="term" value="F:rRNA methyltransferase activity"/>
    <property type="evidence" value="ECO:0007669"/>
    <property type="project" value="TreeGrafter"/>
</dbReference>
<dbReference type="AlphaFoldDB" id="A0A8H4QP53"/>
<evidence type="ECO:0000256" key="2">
    <source>
        <dbReference type="ARBA" id="ARBA00015190"/>
    </source>
</evidence>
<evidence type="ECO:0000256" key="3">
    <source>
        <dbReference type="ARBA" id="ARBA00022552"/>
    </source>
</evidence>
<dbReference type="SUPFAM" id="SSF53335">
    <property type="entry name" value="S-adenosyl-L-methionine-dependent methyltransferases"/>
    <property type="match status" value="1"/>
</dbReference>
<dbReference type="GO" id="GO:0003723">
    <property type="term" value="F:RNA binding"/>
    <property type="evidence" value="ECO:0007669"/>
    <property type="project" value="UniProtKB-KW"/>
</dbReference>
<dbReference type="GO" id="GO:0000494">
    <property type="term" value="P:box C/D sno(s)RNA 3'-end processing"/>
    <property type="evidence" value="ECO:0007669"/>
    <property type="project" value="TreeGrafter"/>
</dbReference>
<dbReference type="Proteomes" id="UP000521872">
    <property type="component" value="Unassembled WGS sequence"/>
</dbReference>
<sequence length="122" mass="13306">MAVYQSSLLGDENKEEISAGFTQVLDIMIDPVIQALVSGSEEKKKARRPDVGHEKSRPWGLCPDAKVLYLGAASGTSVNHVADIVAFLSEGNVYAVEFSPRSGRDLINMAKKRTNVIPVEYL</sequence>
<dbReference type="Pfam" id="PF01269">
    <property type="entry name" value="Fibrillarin"/>
    <property type="match status" value="1"/>
</dbReference>
<evidence type="ECO:0000256" key="1">
    <source>
        <dbReference type="ARBA" id="ARBA00010632"/>
    </source>
</evidence>
<dbReference type="InterPro" id="IPR029063">
    <property type="entry name" value="SAM-dependent_MTases_sf"/>
</dbReference>
<accession>A0A8H4QP53</accession>
<protein>
    <recommendedName>
        <fullName evidence="2">rRNA 2'-O-methyltransferase fibrillarin</fullName>
    </recommendedName>
    <alternativeName>
        <fullName evidence="7">Histone-glutamine methyltransferase</fullName>
    </alternativeName>
</protein>
<keyword evidence="5" id="KW-0808">Transferase</keyword>
<evidence type="ECO:0000313" key="10">
    <source>
        <dbReference type="Proteomes" id="UP000521872"/>
    </source>
</evidence>
<dbReference type="InterPro" id="IPR000692">
    <property type="entry name" value="Fibrillarin"/>
</dbReference>
<evidence type="ECO:0000256" key="5">
    <source>
        <dbReference type="ARBA" id="ARBA00022679"/>
    </source>
</evidence>
<dbReference type="SMART" id="SM01206">
    <property type="entry name" value="Fibrillarin"/>
    <property type="match status" value="1"/>
</dbReference>
<comment type="catalytic activity">
    <reaction evidence="8">
        <text>L-glutaminyl-[histone H2A] + S-adenosyl-L-methionine = N(5)-methyl-L-glutaminyl-[histone H2A] + S-adenosyl-L-homocysteine + H(+)</text>
        <dbReference type="Rhea" id="RHEA:50904"/>
        <dbReference type="Rhea" id="RHEA-COMP:12837"/>
        <dbReference type="Rhea" id="RHEA-COMP:12839"/>
        <dbReference type="ChEBI" id="CHEBI:15378"/>
        <dbReference type="ChEBI" id="CHEBI:30011"/>
        <dbReference type="ChEBI" id="CHEBI:57856"/>
        <dbReference type="ChEBI" id="CHEBI:59789"/>
        <dbReference type="ChEBI" id="CHEBI:61891"/>
    </reaction>
</comment>
<dbReference type="GO" id="GO:0031428">
    <property type="term" value="C:box C/D methylation guide snoRNP complex"/>
    <property type="evidence" value="ECO:0007669"/>
    <property type="project" value="TreeGrafter"/>
</dbReference>
<keyword evidence="10" id="KW-1185">Reference proteome</keyword>
<dbReference type="Gene3D" id="3.40.50.150">
    <property type="entry name" value="Vaccinia Virus protein VP39"/>
    <property type="match status" value="1"/>
</dbReference>
<evidence type="ECO:0000256" key="7">
    <source>
        <dbReference type="ARBA" id="ARBA00032245"/>
    </source>
</evidence>
<dbReference type="EMBL" id="JAACJL010000044">
    <property type="protein sequence ID" value="KAF4614573.1"/>
    <property type="molecule type" value="Genomic_DNA"/>
</dbReference>
<dbReference type="GO" id="GO:1990259">
    <property type="term" value="F:histone H2AQ104 methyltransferase activity"/>
    <property type="evidence" value="ECO:0007669"/>
    <property type="project" value="TreeGrafter"/>
</dbReference>
<reference evidence="9 10" key="1">
    <citation type="submission" date="2019-12" db="EMBL/GenBank/DDBJ databases">
        <authorList>
            <person name="Floudas D."/>
            <person name="Bentzer J."/>
            <person name="Ahren D."/>
            <person name="Johansson T."/>
            <person name="Persson P."/>
            <person name="Tunlid A."/>
        </authorList>
    </citation>
    <scope>NUCLEOTIDE SEQUENCE [LARGE SCALE GENOMIC DNA]</scope>
    <source>
        <strain evidence="9 10">CBS 102.39</strain>
    </source>
</reference>
<comment type="similarity">
    <text evidence="1">Belongs to the methyltransferase superfamily. Fibrillarin family.</text>
</comment>
<dbReference type="PANTHER" id="PTHR10335">
    <property type="entry name" value="RRNA 2-O-METHYLTRANSFERASE FIBRILLARIN"/>
    <property type="match status" value="1"/>
</dbReference>
<gene>
    <name evidence="9" type="ORF">D9613_002439</name>
</gene>
<proteinExistence type="inferred from homology"/>
<dbReference type="PANTHER" id="PTHR10335:SF17">
    <property type="entry name" value="FIBRILLARIN"/>
    <property type="match status" value="1"/>
</dbReference>
<name>A0A8H4QP53_9AGAR</name>
<evidence type="ECO:0000313" key="9">
    <source>
        <dbReference type="EMBL" id="KAF4614573.1"/>
    </source>
</evidence>
<dbReference type="GO" id="GO:0032040">
    <property type="term" value="C:small-subunit processome"/>
    <property type="evidence" value="ECO:0007669"/>
    <property type="project" value="TreeGrafter"/>
</dbReference>
<evidence type="ECO:0000256" key="4">
    <source>
        <dbReference type="ARBA" id="ARBA00022603"/>
    </source>
</evidence>
<keyword evidence="4" id="KW-0489">Methyltransferase</keyword>
<organism evidence="9 10">
    <name type="scientific">Agrocybe pediades</name>
    <dbReference type="NCBI Taxonomy" id="84607"/>
    <lineage>
        <taxon>Eukaryota</taxon>
        <taxon>Fungi</taxon>
        <taxon>Dikarya</taxon>
        <taxon>Basidiomycota</taxon>
        <taxon>Agaricomycotina</taxon>
        <taxon>Agaricomycetes</taxon>
        <taxon>Agaricomycetidae</taxon>
        <taxon>Agaricales</taxon>
        <taxon>Agaricineae</taxon>
        <taxon>Strophariaceae</taxon>
        <taxon>Agrocybe</taxon>
    </lineage>
</organism>
<evidence type="ECO:0000256" key="6">
    <source>
        <dbReference type="ARBA" id="ARBA00022884"/>
    </source>
</evidence>
<keyword evidence="3" id="KW-0698">rRNA processing</keyword>